<comment type="caution">
    <text evidence="3">The sequence shown here is derived from an EMBL/GenBank/DDBJ whole genome shotgun (WGS) entry which is preliminary data.</text>
</comment>
<dbReference type="Pfam" id="PF00293">
    <property type="entry name" value="NUDIX"/>
    <property type="match status" value="1"/>
</dbReference>
<dbReference type="PANTHER" id="PTHR10885:SF0">
    <property type="entry name" value="ISOPENTENYL-DIPHOSPHATE DELTA-ISOMERASE"/>
    <property type="match status" value="1"/>
</dbReference>
<sequence length="205" mass="23472">MSEEQLFLLDEKLRPCGSAPRSEAHRRGLLHLVVHCWICEHTPDGIWLYFQQRAHTKNDFPDYYDLAVAGHVSAGEEPLDAMCREIEEEAGLHIQKSDLIEIGSTLETIQKGPFYDREYAQIYLLEKPAEPFAPGEEVAQMVRVKLEECCRRELEGASAVTAYRMTGEALTLAAEQWCSHPGELERVVLPALKRYQFPIFKQRLL</sequence>
<dbReference type="Proteomes" id="UP000620366">
    <property type="component" value="Unassembled WGS sequence"/>
</dbReference>
<dbReference type="InterPro" id="IPR015797">
    <property type="entry name" value="NUDIX_hydrolase-like_dom_sf"/>
</dbReference>
<organism evidence="3 4">
    <name type="scientific">Feifania hominis</name>
    <dbReference type="NCBI Taxonomy" id="2763660"/>
    <lineage>
        <taxon>Bacteria</taxon>
        <taxon>Bacillati</taxon>
        <taxon>Bacillota</taxon>
        <taxon>Clostridia</taxon>
        <taxon>Eubacteriales</taxon>
        <taxon>Feifaniaceae</taxon>
        <taxon>Feifania</taxon>
    </lineage>
</organism>
<dbReference type="RefSeq" id="WP_249299004.1">
    <property type="nucleotide sequence ID" value="NZ_JACRSP010000001.1"/>
</dbReference>
<dbReference type="InterPro" id="IPR020084">
    <property type="entry name" value="NUDIX_hydrolase_CS"/>
</dbReference>
<evidence type="ECO:0000313" key="4">
    <source>
        <dbReference type="Proteomes" id="UP000620366"/>
    </source>
</evidence>
<dbReference type="Gene3D" id="3.90.79.10">
    <property type="entry name" value="Nucleoside Triphosphate Pyrophosphohydrolase"/>
    <property type="match status" value="1"/>
</dbReference>
<keyword evidence="4" id="KW-1185">Reference proteome</keyword>
<keyword evidence="1" id="KW-0378">Hydrolase</keyword>
<gene>
    <name evidence="3" type="ORF">H8695_01315</name>
</gene>
<dbReference type="PROSITE" id="PS51462">
    <property type="entry name" value="NUDIX"/>
    <property type="match status" value="1"/>
</dbReference>
<feature type="domain" description="Nudix hydrolase" evidence="2">
    <location>
        <begin position="29"/>
        <end position="166"/>
    </location>
</feature>
<dbReference type="CDD" id="cd04692">
    <property type="entry name" value="NUDIX_Hydrolase"/>
    <property type="match status" value="1"/>
</dbReference>
<evidence type="ECO:0000313" key="3">
    <source>
        <dbReference type="EMBL" id="MBC8535335.1"/>
    </source>
</evidence>
<reference evidence="3" key="1">
    <citation type="submission" date="2020-08" db="EMBL/GenBank/DDBJ databases">
        <title>Genome public.</title>
        <authorList>
            <person name="Liu C."/>
            <person name="Sun Q."/>
        </authorList>
    </citation>
    <scope>NUCLEOTIDE SEQUENCE</scope>
    <source>
        <strain evidence="3">BX7</strain>
    </source>
</reference>
<dbReference type="PANTHER" id="PTHR10885">
    <property type="entry name" value="ISOPENTENYL-DIPHOSPHATE DELTA-ISOMERASE"/>
    <property type="match status" value="1"/>
</dbReference>
<evidence type="ECO:0000256" key="1">
    <source>
        <dbReference type="ARBA" id="ARBA00022801"/>
    </source>
</evidence>
<dbReference type="PROSITE" id="PS00893">
    <property type="entry name" value="NUDIX_BOX"/>
    <property type="match status" value="1"/>
</dbReference>
<dbReference type="SUPFAM" id="SSF55811">
    <property type="entry name" value="Nudix"/>
    <property type="match status" value="1"/>
</dbReference>
<evidence type="ECO:0000259" key="2">
    <source>
        <dbReference type="PROSITE" id="PS51462"/>
    </source>
</evidence>
<dbReference type="AlphaFoldDB" id="A0A926DE31"/>
<name>A0A926DE31_9FIRM</name>
<accession>A0A926DE31</accession>
<dbReference type="EMBL" id="JACRSP010000001">
    <property type="protein sequence ID" value="MBC8535335.1"/>
    <property type="molecule type" value="Genomic_DNA"/>
</dbReference>
<dbReference type="InterPro" id="IPR000086">
    <property type="entry name" value="NUDIX_hydrolase_dom"/>
</dbReference>
<protein>
    <submittedName>
        <fullName evidence="3">NUDIX domain-containing protein</fullName>
    </submittedName>
</protein>
<dbReference type="GO" id="GO:0016787">
    <property type="term" value="F:hydrolase activity"/>
    <property type="evidence" value="ECO:0007669"/>
    <property type="project" value="UniProtKB-KW"/>
</dbReference>
<proteinExistence type="predicted"/>